<evidence type="ECO:0000313" key="3">
    <source>
        <dbReference type="Proteomes" id="UP001524642"/>
    </source>
</evidence>
<dbReference type="SUPFAM" id="SSF53850">
    <property type="entry name" value="Periplasmic binding protein-like II"/>
    <property type="match status" value="1"/>
</dbReference>
<dbReference type="InterPro" id="IPR042100">
    <property type="entry name" value="Bug_dom1"/>
</dbReference>
<dbReference type="InterPro" id="IPR005064">
    <property type="entry name" value="BUG"/>
</dbReference>
<protein>
    <submittedName>
        <fullName evidence="2">Tripartite tricarboxylate transporter substrate binding protein</fullName>
    </submittedName>
</protein>
<dbReference type="Gene3D" id="3.40.190.10">
    <property type="entry name" value="Periplasmic binding protein-like II"/>
    <property type="match status" value="1"/>
</dbReference>
<keyword evidence="3" id="KW-1185">Reference proteome</keyword>
<organism evidence="2 3">
    <name type="scientific">Roseomonas populi</name>
    <dbReference type="NCBI Taxonomy" id="3121582"/>
    <lineage>
        <taxon>Bacteria</taxon>
        <taxon>Pseudomonadati</taxon>
        <taxon>Pseudomonadota</taxon>
        <taxon>Alphaproteobacteria</taxon>
        <taxon>Acetobacterales</taxon>
        <taxon>Roseomonadaceae</taxon>
        <taxon>Roseomonas</taxon>
    </lineage>
</organism>
<reference evidence="2 3" key="1">
    <citation type="submission" date="2022-06" db="EMBL/GenBank/DDBJ databases">
        <title>Roseomonas CN29.</title>
        <authorList>
            <person name="Cheng Y."/>
            <person name="He X."/>
        </authorList>
    </citation>
    <scope>NUCLEOTIDE SEQUENCE [LARGE SCALE GENOMIC DNA]</scope>
    <source>
        <strain evidence="2 3">CN29</strain>
    </source>
</reference>
<comment type="similarity">
    <text evidence="1">Belongs to the UPF0065 (bug) family.</text>
</comment>
<dbReference type="RefSeq" id="WP_257716503.1">
    <property type="nucleotide sequence ID" value="NZ_JANJOU010000009.1"/>
</dbReference>
<proteinExistence type="inferred from homology"/>
<evidence type="ECO:0000256" key="1">
    <source>
        <dbReference type="ARBA" id="ARBA00006987"/>
    </source>
</evidence>
<dbReference type="PIRSF" id="PIRSF017082">
    <property type="entry name" value="YflP"/>
    <property type="match status" value="1"/>
</dbReference>
<dbReference type="CDD" id="cd13578">
    <property type="entry name" value="PBP2_Bug27"/>
    <property type="match status" value="1"/>
</dbReference>
<dbReference type="PANTHER" id="PTHR42928">
    <property type="entry name" value="TRICARBOXYLATE-BINDING PROTEIN"/>
    <property type="match status" value="1"/>
</dbReference>
<dbReference type="PANTHER" id="PTHR42928:SF5">
    <property type="entry name" value="BLR1237 PROTEIN"/>
    <property type="match status" value="1"/>
</dbReference>
<dbReference type="EMBL" id="JANJOU010000009">
    <property type="protein sequence ID" value="MCR0982832.1"/>
    <property type="molecule type" value="Genomic_DNA"/>
</dbReference>
<accession>A0ABT1X6P3</accession>
<dbReference type="Gene3D" id="3.40.190.150">
    <property type="entry name" value="Bordetella uptake gene, domain 1"/>
    <property type="match status" value="1"/>
</dbReference>
<evidence type="ECO:0000313" key="2">
    <source>
        <dbReference type="EMBL" id="MCR0982832.1"/>
    </source>
</evidence>
<dbReference type="Pfam" id="PF03401">
    <property type="entry name" value="TctC"/>
    <property type="match status" value="1"/>
</dbReference>
<gene>
    <name evidence="2" type="ORF">NRP21_12320</name>
</gene>
<sequence>MPIGAERQEAVGEAIGQVRALIGDRALDRATPGRVLGVVKGLVEGGQGTGWGRRHLMGLGAAAAISALARPALAAWPDRPVRLVVPLAAGGSVDLLTRQVAERLQPRLGAPVVVENRGGAAGNIGIDLVARAAPDGYTVLVASDALTVNPALQPVPWDAQRSFVPSVLLCRAPQVLLAHPSLGVRDLDGLLAEAERRDGRLNIASPGNASSGHLAGALMQVMTRRRWTHVPYRGGGPAVSDALAGHVDAVWVTAAPVVPHIRSGALVPLAVSTRERARALPDVPTMAELGYPDFEVTNWEGVLFPAGTPAEVVAGMNAACNAVLEEPALRARLEDAGFETVGGPPEVLAALIEGNLRRWAGLIRETGIRAD</sequence>
<name>A0ABT1X6P3_9PROT</name>
<dbReference type="Proteomes" id="UP001524642">
    <property type="component" value="Unassembled WGS sequence"/>
</dbReference>
<comment type="caution">
    <text evidence="2">The sequence shown here is derived from an EMBL/GenBank/DDBJ whole genome shotgun (WGS) entry which is preliminary data.</text>
</comment>